<name>A0A8S1FBE5_9PELO</name>
<dbReference type="GO" id="GO:0006357">
    <property type="term" value="P:regulation of transcription by RNA polymerase II"/>
    <property type="evidence" value="ECO:0007669"/>
    <property type="project" value="InterPro"/>
</dbReference>
<dbReference type="PANTHER" id="PTHR15201:SF1">
    <property type="entry name" value="MEDIATOR OF RNA POLYMERASE II TRANSCRIPTION SUBUNIT 26"/>
    <property type="match status" value="1"/>
</dbReference>
<evidence type="ECO:0000313" key="5">
    <source>
        <dbReference type="Proteomes" id="UP000494206"/>
    </source>
</evidence>
<feature type="compositionally biased region" description="Polar residues" evidence="2">
    <location>
        <begin position="234"/>
        <end position="249"/>
    </location>
</feature>
<accession>A0A8S1FBE5</accession>
<dbReference type="GO" id="GO:0016592">
    <property type="term" value="C:mediator complex"/>
    <property type="evidence" value="ECO:0007669"/>
    <property type="project" value="InterPro"/>
</dbReference>
<dbReference type="Gene3D" id="1.20.930.10">
    <property type="entry name" value="Conserved domain common to transcription factors TFIIS, elongin A, CRSP70"/>
    <property type="match status" value="1"/>
</dbReference>
<keyword evidence="5" id="KW-1185">Reference proteome</keyword>
<feature type="compositionally biased region" description="Basic and acidic residues" evidence="2">
    <location>
        <begin position="379"/>
        <end position="391"/>
    </location>
</feature>
<proteinExistence type="predicted"/>
<dbReference type="EMBL" id="CADEPM010000012">
    <property type="protein sequence ID" value="CAB3411158.1"/>
    <property type="molecule type" value="Genomic_DNA"/>
</dbReference>
<feature type="compositionally biased region" description="Low complexity" evidence="2">
    <location>
        <begin position="173"/>
        <end position="184"/>
    </location>
</feature>
<dbReference type="GO" id="GO:0070847">
    <property type="term" value="C:core mediator complex"/>
    <property type="evidence" value="ECO:0007669"/>
    <property type="project" value="TreeGrafter"/>
</dbReference>
<keyword evidence="1" id="KW-0539">Nucleus</keyword>
<feature type="compositionally biased region" description="Polar residues" evidence="2">
    <location>
        <begin position="295"/>
        <end position="306"/>
    </location>
</feature>
<feature type="compositionally biased region" description="Polar residues" evidence="2">
    <location>
        <begin position="134"/>
        <end position="151"/>
    </location>
</feature>
<feature type="region of interest" description="Disordered" evidence="2">
    <location>
        <begin position="280"/>
        <end position="337"/>
    </location>
</feature>
<sequence length="490" mass="55139">MVACAALSSIQPPNQLAVPMTTCAQTVEDLKERLLFAVENEKEELCETILDEIFKAVTTREILEKSRVGFHVNNLRKNYLKKWPHLSRKCREIIKHWQEVVSDERRPQSGASSSNTTPNLVSPSVAKLARRGITPNTPVNRRITSTGSQMGELTALVSPANGSYAPRSEISPNSTNTTTTSSTNGIHKSKSVGVNLLNHSAPLTPNDEKNRKRKADEPVSITTATMKRTKTTAGSLVSPSTPQSVSAARKAVQSTSALVAQLSQNLPQHMSIDTTIKEHEEKVKREHKDEELAHQIQSSSSLSNFQGERKKRKYERKSKINEVKTESPVPPASEERREGLLIRFNRNSGVASTSTYSIDDTYENTRSIPKETTPPPVFKQEEGVDEVDSKPPKKPSSSRKDWSSLIPSLEELKIRAAAEEERTKELCKQMNENTKKNPTKVQFIKDYRRPIFMLPYLDYSSGPDFIKHKYENSEQYYSEDNFRYGSERPH</sequence>
<evidence type="ECO:0000256" key="2">
    <source>
        <dbReference type="SAM" id="MobiDB-lite"/>
    </source>
</evidence>
<organism evidence="4 5">
    <name type="scientific">Caenorhabditis bovis</name>
    <dbReference type="NCBI Taxonomy" id="2654633"/>
    <lineage>
        <taxon>Eukaryota</taxon>
        <taxon>Metazoa</taxon>
        <taxon>Ecdysozoa</taxon>
        <taxon>Nematoda</taxon>
        <taxon>Chromadorea</taxon>
        <taxon>Rhabditida</taxon>
        <taxon>Rhabditina</taxon>
        <taxon>Rhabditomorpha</taxon>
        <taxon>Rhabditoidea</taxon>
        <taxon>Rhabditidae</taxon>
        <taxon>Peloderinae</taxon>
        <taxon>Caenorhabditis</taxon>
    </lineage>
</organism>
<dbReference type="PANTHER" id="PTHR15201">
    <property type="entry name" value="CRSP70"/>
    <property type="match status" value="1"/>
</dbReference>
<dbReference type="InterPro" id="IPR035441">
    <property type="entry name" value="TFIIS/LEDGF_dom_sf"/>
</dbReference>
<evidence type="ECO:0000259" key="3">
    <source>
        <dbReference type="PROSITE" id="PS51319"/>
    </source>
</evidence>
<dbReference type="GO" id="GO:0010628">
    <property type="term" value="P:positive regulation of gene expression"/>
    <property type="evidence" value="ECO:0007669"/>
    <property type="project" value="TreeGrafter"/>
</dbReference>
<feature type="compositionally biased region" description="Basic and acidic residues" evidence="2">
    <location>
        <begin position="206"/>
        <end position="217"/>
    </location>
</feature>
<dbReference type="PROSITE" id="PS51319">
    <property type="entry name" value="TFIIS_N"/>
    <property type="match status" value="1"/>
</dbReference>
<dbReference type="GO" id="GO:0003712">
    <property type="term" value="F:transcription coregulator activity"/>
    <property type="evidence" value="ECO:0007669"/>
    <property type="project" value="TreeGrafter"/>
</dbReference>
<comment type="caution">
    <text evidence="4">The sequence shown here is derived from an EMBL/GenBank/DDBJ whole genome shotgun (WGS) entry which is preliminary data.</text>
</comment>
<feature type="region of interest" description="Disordered" evidence="2">
    <location>
        <begin position="351"/>
        <end position="402"/>
    </location>
</feature>
<dbReference type="InterPro" id="IPR042376">
    <property type="entry name" value="MED26"/>
</dbReference>
<protein>
    <recommendedName>
        <fullName evidence="3">TFIIS N-terminal domain-containing protein</fullName>
    </recommendedName>
</protein>
<dbReference type="SUPFAM" id="SSF47676">
    <property type="entry name" value="Conserved domain common to transcription factors TFIIS, elongin A, CRSP70"/>
    <property type="match status" value="1"/>
</dbReference>
<feature type="domain" description="TFIIS N-terminal" evidence="3">
    <location>
        <begin position="25"/>
        <end position="104"/>
    </location>
</feature>
<feature type="compositionally biased region" description="Basic and acidic residues" evidence="2">
    <location>
        <begin position="280"/>
        <end position="293"/>
    </location>
</feature>
<reference evidence="4 5" key="1">
    <citation type="submission" date="2020-04" db="EMBL/GenBank/DDBJ databases">
        <authorList>
            <person name="Laetsch R D."/>
            <person name="Stevens L."/>
            <person name="Kumar S."/>
            <person name="Blaxter L. M."/>
        </authorList>
    </citation>
    <scope>NUCLEOTIDE SEQUENCE [LARGE SCALE GENOMIC DNA]</scope>
</reference>
<comment type="subcellular location">
    <subcellularLocation>
        <location evidence="1">Nucleus</location>
    </subcellularLocation>
</comment>
<dbReference type="OrthoDB" id="550309at2759"/>
<evidence type="ECO:0000313" key="4">
    <source>
        <dbReference type="EMBL" id="CAB3411158.1"/>
    </source>
</evidence>
<gene>
    <name evidence="4" type="ORF">CBOVIS_LOCUS12579</name>
</gene>
<dbReference type="InterPro" id="IPR017923">
    <property type="entry name" value="TFIIS_N"/>
</dbReference>
<feature type="region of interest" description="Disordered" evidence="2">
    <location>
        <begin position="102"/>
        <end position="249"/>
    </location>
</feature>
<evidence type="ECO:0000256" key="1">
    <source>
        <dbReference type="PROSITE-ProRule" id="PRU00649"/>
    </source>
</evidence>
<feature type="compositionally biased region" description="Polar residues" evidence="2">
    <location>
        <begin position="109"/>
        <end position="122"/>
    </location>
</feature>
<dbReference type="AlphaFoldDB" id="A0A8S1FBE5"/>
<dbReference type="Pfam" id="PF08711">
    <property type="entry name" value="Med26"/>
    <property type="match status" value="1"/>
</dbReference>
<dbReference type="Proteomes" id="UP000494206">
    <property type="component" value="Unassembled WGS sequence"/>
</dbReference>